<gene>
    <name evidence="1" type="ORF">MHY01S_06290</name>
</gene>
<dbReference type="OrthoDB" id="9795486at2"/>
<dbReference type="Gene3D" id="3.20.20.70">
    <property type="entry name" value="Aldolase class I"/>
    <property type="match status" value="1"/>
</dbReference>
<dbReference type="InterPro" id="IPR017853">
    <property type="entry name" value="GH"/>
</dbReference>
<dbReference type="PANTHER" id="PTHR35882:SF2">
    <property type="entry name" value="PELA"/>
    <property type="match status" value="1"/>
</dbReference>
<dbReference type="SUPFAM" id="SSF51445">
    <property type="entry name" value="(Trans)glycosidases"/>
    <property type="match status" value="1"/>
</dbReference>
<name>A0A511QYK4_9DEIN</name>
<sequence length="235" mass="27377">MSTKPAKARPLAFYYGQGRLERLCRYQKVVLQTWAYTSEELAFLRSQRTLPLAYLSLGEDQPMPSPWHRDARNLDWNTVYVDPAHPEWMKNRLEEAQKAIEVGFEGLFLDTLDTVTLFPQDRFVMLGLISQLREKLGARLIFANRGFHLLPELATLVNGVVLESFSTTWTPWGYRVLPAYELEYNLSCLFRLQGYSLELYALDYANNLWLEGYARLRAMFYGLPTFVSNRDLTRI</sequence>
<reference evidence="1 2" key="1">
    <citation type="submission" date="2019-07" db="EMBL/GenBank/DDBJ databases">
        <title>Whole genome shotgun sequence of Meiothermus hypogaeus NBRC 106114.</title>
        <authorList>
            <person name="Hosoyama A."/>
            <person name="Uohara A."/>
            <person name="Ohji S."/>
            <person name="Ichikawa N."/>
        </authorList>
    </citation>
    <scope>NUCLEOTIDE SEQUENCE [LARGE SCALE GENOMIC DNA]</scope>
    <source>
        <strain evidence="1 2">NBRC 106114</strain>
    </source>
</reference>
<dbReference type="EMBL" id="BJXL01000012">
    <property type="protein sequence ID" value="GEM82463.1"/>
    <property type="molecule type" value="Genomic_DNA"/>
</dbReference>
<dbReference type="InterPro" id="IPR013785">
    <property type="entry name" value="Aldolase_TIM"/>
</dbReference>
<comment type="caution">
    <text evidence="1">The sequence shown here is derived from an EMBL/GenBank/DDBJ whole genome shotgun (WGS) entry which is preliminary data.</text>
</comment>
<dbReference type="RefSeq" id="WP_119340775.1">
    <property type="nucleotide sequence ID" value="NZ_BJXL01000012.1"/>
</dbReference>
<evidence type="ECO:0000313" key="2">
    <source>
        <dbReference type="Proteomes" id="UP000321197"/>
    </source>
</evidence>
<organism evidence="1 2">
    <name type="scientific">Meiothermus hypogaeus NBRC 106114</name>
    <dbReference type="NCBI Taxonomy" id="1227553"/>
    <lineage>
        <taxon>Bacteria</taxon>
        <taxon>Thermotogati</taxon>
        <taxon>Deinococcota</taxon>
        <taxon>Deinococci</taxon>
        <taxon>Thermales</taxon>
        <taxon>Thermaceae</taxon>
        <taxon>Meiothermus</taxon>
    </lineage>
</organism>
<evidence type="ECO:0000313" key="1">
    <source>
        <dbReference type="EMBL" id="GEM82463.1"/>
    </source>
</evidence>
<dbReference type="Proteomes" id="UP000321197">
    <property type="component" value="Unassembled WGS sequence"/>
</dbReference>
<dbReference type="AlphaFoldDB" id="A0A511QYK4"/>
<proteinExistence type="predicted"/>
<protein>
    <submittedName>
        <fullName evidence="1">Uncharacterized protein</fullName>
    </submittedName>
</protein>
<dbReference type="PANTHER" id="PTHR35882">
    <property type="entry name" value="PELA"/>
    <property type="match status" value="1"/>
</dbReference>
<accession>A0A511QYK4</accession>